<evidence type="ECO:0000259" key="1">
    <source>
        <dbReference type="Pfam" id="PF01494"/>
    </source>
</evidence>
<dbReference type="GO" id="GO:0071949">
    <property type="term" value="F:FAD binding"/>
    <property type="evidence" value="ECO:0007669"/>
    <property type="project" value="InterPro"/>
</dbReference>
<dbReference type="PRINTS" id="PR00420">
    <property type="entry name" value="RNGMNOXGNASE"/>
</dbReference>
<dbReference type="STRING" id="1210063.GCA_001612665_03588"/>
<name>A0A4R1FJH8_9NOCA</name>
<evidence type="ECO:0000313" key="3">
    <source>
        <dbReference type="Proteomes" id="UP000294856"/>
    </source>
</evidence>
<organism evidence="2 3">
    <name type="scientific">Nocardia alba</name>
    <dbReference type="NCBI Taxonomy" id="225051"/>
    <lineage>
        <taxon>Bacteria</taxon>
        <taxon>Bacillati</taxon>
        <taxon>Actinomycetota</taxon>
        <taxon>Actinomycetes</taxon>
        <taxon>Mycobacteriales</taxon>
        <taxon>Nocardiaceae</taxon>
        <taxon>Nocardia</taxon>
    </lineage>
</organism>
<evidence type="ECO:0000313" key="2">
    <source>
        <dbReference type="EMBL" id="TCJ95016.1"/>
    </source>
</evidence>
<dbReference type="Gene3D" id="3.50.50.60">
    <property type="entry name" value="FAD/NAD(P)-binding domain"/>
    <property type="match status" value="1"/>
</dbReference>
<dbReference type="PANTHER" id="PTHR42685:SF22">
    <property type="entry name" value="CONDITIONED MEDIUM FACTOR RECEPTOR 1"/>
    <property type="match status" value="1"/>
</dbReference>
<feature type="domain" description="FAD-binding" evidence="1">
    <location>
        <begin position="2"/>
        <end position="339"/>
    </location>
</feature>
<dbReference type="PANTHER" id="PTHR42685">
    <property type="entry name" value="GERANYLGERANYL DIPHOSPHATE REDUCTASE"/>
    <property type="match status" value="1"/>
</dbReference>
<dbReference type="InterPro" id="IPR050407">
    <property type="entry name" value="Geranylgeranyl_reductase"/>
</dbReference>
<dbReference type="AlphaFoldDB" id="A0A4R1FJH8"/>
<accession>A0A4R1FJH8</accession>
<comment type="caution">
    <text evidence="2">The sequence shown here is derived from an EMBL/GenBank/DDBJ whole genome shotgun (WGS) entry which is preliminary data.</text>
</comment>
<dbReference type="InterPro" id="IPR036188">
    <property type="entry name" value="FAD/NAD-bd_sf"/>
</dbReference>
<dbReference type="Proteomes" id="UP000294856">
    <property type="component" value="Unassembled WGS sequence"/>
</dbReference>
<protein>
    <submittedName>
        <fullName evidence="2">Flavin-dependent dehydrogenase</fullName>
    </submittedName>
</protein>
<keyword evidence="3" id="KW-1185">Reference proteome</keyword>
<dbReference type="Pfam" id="PF01494">
    <property type="entry name" value="FAD_binding_3"/>
    <property type="match status" value="1"/>
</dbReference>
<dbReference type="EMBL" id="SMFR01000003">
    <property type="protein sequence ID" value="TCJ95016.1"/>
    <property type="molecule type" value="Genomic_DNA"/>
</dbReference>
<proteinExistence type="predicted"/>
<sequence length="400" mass="43938">MYDAIVVGARCAGSPVAMLLARQGHRVLVVDRATFPSDTISTHYIQQRGLARLAQWGLLDKLIATGVPAIKRMTVSYLDIVIAGFADPIQGIDATYAPRRTELDAILVEGARDAGAEVRTGYTVSELIIEDGVVVGIRGSVAGGEIAEERARIVIGADGTNSFVANAVGAETYTKVAAECFIYYSYFSGLSVSEFHSRIGDKQQIGIWPTHNDQTLVAVMRKIDTYADFRADVEANFVKVAREILPEFAEELVTKGKREERFTPMRYPDNYRRQSHGEGWALVGDAGYHKDPFTGLGISDAFDYAALLAERVHEGLSDQRPMAEALADYQRERDEKSQSSFEFTCTISTLELTPQLLAVFRALEKNEEYATDFYAMVGGGMTGEEFFAPERIAKLLGANA</sequence>
<dbReference type="RefSeq" id="WP_067452004.1">
    <property type="nucleotide sequence ID" value="NZ_SMFR01000003.1"/>
</dbReference>
<dbReference type="OrthoDB" id="103324at2"/>
<reference evidence="2 3" key="1">
    <citation type="submission" date="2019-03" db="EMBL/GenBank/DDBJ databases">
        <title>Genomic Encyclopedia of Type Strains, Phase IV (KMG-IV): sequencing the most valuable type-strain genomes for metagenomic binning, comparative biology and taxonomic classification.</title>
        <authorList>
            <person name="Goeker M."/>
        </authorList>
    </citation>
    <scope>NUCLEOTIDE SEQUENCE [LARGE SCALE GENOMIC DNA]</scope>
    <source>
        <strain evidence="2 3">DSM 44684</strain>
    </source>
</reference>
<gene>
    <name evidence="2" type="ORF">DFR71_3930</name>
</gene>
<dbReference type="InterPro" id="IPR002938">
    <property type="entry name" value="FAD-bd"/>
</dbReference>
<dbReference type="SUPFAM" id="SSF51905">
    <property type="entry name" value="FAD/NAD(P)-binding domain"/>
    <property type="match status" value="1"/>
</dbReference>